<dbReference type="PANTHER" id="PTHR43591:SF24">
    <property type="entry name" value="2-METHOXY-6-POLYPRENYL-1,4-BENZOQUINOL METHYLASE, MITOCHONDRIAL"/>
    <property type="match status" value="1"/>
</dbReference>
<dbReference type="SUPFAM" id="SSF53335">
    <property type="entry name" value="S-adenosyl-L-methionine-dependent methyltransferases"/>
    <property type="match status" value="1"/>
</dbReference>
<dbReference type="InterPro" id="IPR013216">
    <property type="entry name" value="Methyltransf_11"/>
</dbReference>
<name>A0ABP7DMI8_9MICC</name>
<organism evidence="2 3">
    <name type="scientific">Zhihengliuella alba</name>
    <dbReference type="NCBI Taxonomy" id="547018"/>
    <lineage>
        <taxon>Bacteria</taxon>
        <taxon>Bacillati</taxon>
        <taxon>Actinomycetota</taxon>
        <taxon>Actinomycetes</taxon>
        <taxon>Micrococcales</taxon>
        <taxon>Micrococcaceae</taxon>
        <taxon>Zhihengliuella</taxon>
    </lineage>
</organism>
<dbReference type="Gene3D" id="3.40.50.150">
    <property type="entry name" value="Vaccinia Virus protein VP39"/>
    <property type="match status" value="1"/>
</dbReference>
<dbReference type="PANTHER" id="PTHR43591">
    <property type="entry name" value="METHYLTRANSFERASE"/>
    <property type="match status" value="1"/>
</dbReference>
<dbReference type="RefSeq" id="WP_344884136.1">
    <property type="nucleotide sequence ID" value="NZ_BAABCJ010000005.1"/>
</dbReference>
<evidence type="ECO:0000259" key="1">
    <source>
        <dbReference type="Pfam" id="PF08241"/>
    </source>
</evidence>
<gene>
    <name evidence="2" type="ORF">GCM10022377_21280</name>
</gene>
<keyword evidence="2" id="KW-0808">Transferase</keyword>
<dbReference type="Pfam" id="PF08241">
    <property type="entry name" value="Methyltransf_11"/>
    <property type="match status" value="1"/>
</dbReference>
<comment type="caution">
    <text evidence="2">The sequence shown here is derived from an EMBL/GenBank/DDBJ whole genome shotgun (WGS) entry which is preliminary data.</text>
</comment>
<keyword evidence="2" id="KW-0489">Methyltransferase</keyword>
<dbReference type="EMBL" id="BAABCJ010000005">
    <property type="protein sequence ID" value="GAA3707290.1"/>
    <property type="molecule type" value="Genomic_DNA"/>
</dbReference>
<dbReference type="GO" id="GO:0032259">
    <property type="term" value="P:methylation"/>
    <property type="evidence" value="ECO:0007669"/>
    <property type="project" value="UniProtKB-KW"/>
</dbReference>
<evidence type="ECO:0000313" key="3">
    <source>
        <dbReference type="Proteomes" id="UP001501536"/>
    </source>
</evidence>
<sequence>MGIDFADPGNRRTYAARTADREWAGFVGVDGSAAMVSGARERAASPGRARGSRAGGGALRFVVADAADTGLTAGAFDAVLQRALIHHVADLRAVFAEARRILRPGGSLIVQDRTMADVARPGSPEHPRGYFFERYPRLLEVERARRPRAEGLQAALAEAGFDVVRQHALAEVRREYASVDELAGDLRSRTGRSILHELDDAELADLVDFVASKYPDAARPRETDHWTVWTAR</sequence>
<dbReference type="CDD" id="cd02440">
    <property type="entry name" value="AdoMet_MTases"/>
    <property type="match status" value="1"/>
</dbReference>
<keyword evidence="3" id="KW-1185">Reference proteome</keyword>
<dbReference type="InterPro" id="IPR029063">
    <property type="entry name" value="SAM-dependent_MTases_sf"/>
</dbReference>
<dbReference type="GO" id="GO:0008168">
    <property type="term" value="F:methyltransferase activity"/>
    <property type="evidence" value="ECO:0007669"/>
    <property type="project" value="UniProtKB-KW"/>
</dbReference>
<evidence type="ECO:0000313" key="2">
    <source>
        <dbReference type="EMBL" id="GAA3707290.1"/>
    </source>
</evidence>
<reference evidence="3" key="1">
    <citation type="journal article" date="2019" name="Int. J. Syst. Evol. Microbiol.">
        <title>The Global Catalogue of Microorganisms (GCM) 10K type strain sequencing project: providing services to taxonomists for standard genome sequencing and annotation.</title>
        <authorList>
            <consortium name="The Broad Institute Genomics Platform"/>
            <consortium name="The Broad Institute Genome Sequencing Center for Infectious Disease"/>
            <person name="Wu L."/>
            <person name="Ma J."/>
        </authorList>
    </citation>
    <scope>NUCLEOTIDE SEQUENCE [LARGE SCALE GENOMIC DNA]</scope>
    <source>
        <strain evidence="3">JCM 16961</strain>
    </source>
</reference>
<feature type="domain" description="Methyltransferase type 11" evidence="1">
    <location>
        <begin position="18"/>
        <end position="110"/>
    </location>
</feature>
<protein>
    <submittedName>
        <fullName evidence="2">Class I SAM-dependent methyltransferase</fullName>
    </submittedName>
</protein>
<dbReference type="Proteomes" id="UP001501536">
    <property type="component" value="Unassembled WGS sequence"/>
</dbReference>
<proteinExistence type="predicted"/>
<accession>A0ABP7DMI8</accession>